<dbReference type="EMBL" id="LT991977">
    <property type="protein sequence ID" value="SPK76943.1"/>
    <property type="molecule type" value="Genomic_DNA"/>
</dbReference>
<dbReference type="PANTHER" id="PTHR43798:SF5">
    <property type="entry name" value="MONOACYLGLYCEROL LIPASE ABHD6"/>
    <property type="match status" value="1"/>
</dbReference>
<geneLocation type="plasmid" evidence="3">
    <name>II</name>
</geneLocation>
<dbReference type="GO" id="GO:0046464">
    <property type="term" value="P:acylglycerol catabolic process"/>
    <property type="evidence" value="ECO:0007669"/>
    <property type="project" value="TreeGrafter"/>
</dbReference>
<dbReference type="InterPro" id="IPR029058">
    <property type="entry name" value="AB_hydrolase_fold"/>
</dbReference>
<feature type="domain" description="AB hydrolase-1" evidence="1">
    <location>
        <begin position="64"/>
        <end position="288"/>
    </location>
</feature>
<gene>
    <name evidence="3" type="ORF">CT19425_MP80572</name>
    <name evidence="2" type="ORF">CT19425_U500019</name>
</gene>
<dbReference type="InterPro" id="IPR000073">
    <property type="entry name" value="AB_hydrolase_1"/>
</dbReference>
<dbReference type="GO" id="GO:0016020">
    <property type="term" value="C:membrane"/>
    <property type="evidence" value="ECO:0007669"/>
    <property type="project" value="TreeGrafter"/>
</dbReference>
<dbReference type="RefSeq" id="WP_115666336.1">
    <property type="nucleotide sequence ID" value="NZ_JAYMSA010000002.1"/>
</dbReference>
<dbReference type="PANTHER" id="PTHR43798">
    <property type="entry name" value="MONOACYLGLYCEROL LIPASE"/>
    <property type="match status" value="1"/>
</dbReference>
<organism evidence="3 4">
    <name type="scientific">Cupriavidus taiwanensis</name>
    <dbReference type="NCBI Taxonomy" id="164546"/>
    <lineage>
        <taxon>Bacteria</taxon>
        <taxon>Pseudomonadati</taxon>
        <taxon>Pseudomonadota</taxon>
        <taxon>Betaproteobacteria</taxon>
        <taxon>Burkholderiales</taxon>
        <taxon>Burkholderiaceae</taxon>
        <taxon>Cupriavidus</taxon>
    </lineage>
</organism>
<keyword evidence="3" id="KW-0614">Plasmid</keyword>
<dbReference type="GO" id="GO:0047372">
    <property type="term" value="F:monoacylglycerol lipase activity"/>
    <property type="evidence" value="ECO:0007669"/>
    <property type="project" value="TreeGrafter"/>
</dbReference>
<accession>A0A375HM12</accession>
<sequence>MNRLFAYCISSLGVLPKSGHLADRDLAVPAAAARTLYATVGNDRIGYRRFGRGPMIILANRLRGTLDTWDPLFLDELASRYTVVTVDYPGIAYSTGKLPDAMATASKFIDDFANAIEAERFVILGWSWGGLVAQTYLLEHTQRITQAILIGTNPPGHNEIPLQQVFLDRAFKPVNDLADEEILFFEPASEASRAQAKASHGRIYARAGVASRIPSTPDEFAPYFKAAEGFHNDEERRRERMEQVDLPILVIAGDHDTSTAGQNWFPLIGKMRQAQFIFFSETGHAPQHQYPALVSDYIHDFLSKTSLDSRQ</sequence>
<protein>
    <recommendedName>
        <fullName evidence="1">AB hydrolase-1 domain-containing protein</fullName>
    </recommendedName>
</protein>
<evidence type="ECO:0000313" key="4">
    <source>
        <dbReference type="Proteomes" id="UP000255505"/>
    </source>
</evidence>
<reference evidence="3 4" key="1">
    <citation type="submission" date="2018-01" db="EMBL/GenBank/DDBJ databases">
        <authorList>
            <person name="Gaut B.S."/>
            <person name="Morton B.R."/>
            <person name="Clegg M.T."/>
            <person name="Duvall M.R."/>
        </authorList>
    </citation>
    <scope>NUCLEOTIDE SEQUENCE [LARGE SCALE GENOMIC DNA]</scope>
    <source>
        <strain evidence="3">Cupriavidus taiwanensis LMG 19425</strain>
        <plasmid evidence="4">Plasmid ii</plasmid>
    </source>
</reference>
<dbReference type="EMBL" id="OOEF01000046">
    <property type="protein sequence ID" value="SPK70380.1"/>
    <property type="molecule type" value="Genomic_DNA"/>
</dbReference>
<dbReference type="Gene3D" id="3.40.50.1820">
    <property type="entry name" value="alpha/beta hydrolase"/>
    <property type="match status" value="1"/>
</dbReference>
<evidence type="ECO:0000313" key="3">
    <source>
        <dbReference type="EMBL" id="SPK76943.1"/>
    </source>
</evidence>
<dbReference type="AlphaFoldDB" id="A0A375HM12"/>
<dbReference type="Proteomes" id="UP000255505">
    <property type="component" value="Unassembled WGS sequence"/>
</dbReference>
<proteinExistence type="predicted"/>
<evidence type="ECO:0000313" key="2">
    <source>
        <dbReference type="EMBL" id="SPK70380.1"/>
    </source>
</evidence>
<dbReference type="Proteomes" id="UP000255505">
    <property type="component" value="Plasmid II"/>
</dbReference>
<dbReference type="InterPro" id="IPR050266">
    <property type="entry name" value="AB_hydrolase_sf"/>
</dbReference>
<evidence type="ECO:0000259" key="1">
    <source>
        <dbReference type="Pfam" id="PF00561"/>
    </source>
</evidence>
<dbReference type="Pfam" id="PF00561">
    <property type="entry name" value="Abhydrolase_1"/>
    <property type="match status" value="1"/>
</dbReference>
<name>A0A375HM12_9BURK</name>
<dbReference type="SUPFAM" id="SSF53474">
    <property type="entry name" value="alpha/beta-Hydrolases"/>
    <property type="match status" value="1"/>
</dbReference>